<dbReference type="OrthoDB" id="8446997at2759"/>
<keyword evidence="1" id="KW-0732">Signal</keyword>
<dbReference type="RefSeq" id="XP_013870392.1">
    <property type="nucleotide sequence ID" value="XM_014014938.1"/>
</dbReference>
<evidence type="ECO:0000256" key="1">
    <source>
        <dbReference type="SAM" id="SignalP"/>
    </source>
</evidence>
<dbReference type="FunCoup" id="A0A2I4BRL6">
    <property type="interactions" value="2"/>
</dbReference>
<dbReference type="InParanoid" id="A0A2I4BRL6"/>
<reference evidence="3" key="1">
    <citation type="submission" date="2025-08" db="UniProtKB">
        <authorList>
            <consortium name="RefSeq"/>
        </authorList>
    </citation>
    <scope>IDENTIFICATION</scope>
    <source>
        <strain evidence="3">Quisiro</strain>
        <tissue evidence="3">Liver</tissue>
    </source>
</reference>
<organism evidence="2 3">
    <name type="scientific">Austrofundulus limnaeus</name>
    <name type="common">Annual killifish</name>
    <dbReference type="NCBI Taxonomy" id="52670"/>
    <lineage>
        <taxon>Eukaryota</taxon>
        <taxon>Metazoa</taxon>
        <taxon>Chordata</taxon>
        <taxon>Craniata</taxon>
        <taxon>Vertebrata</taxon>
        <taxon>Euteleostomi</taxon>
        <taxon>Actinopterygii</taxon>
        <taxon>Neopterygii</taxon>
        <taxon>Teleostei</taxon>
        <taxon>Neoteleostei</taxon>
        <taxon>Acanthomorphata</taxon>
        <taxon>Ovalentaria</taxon>
        <taxon>Atherinomorphae</taxon>
        <taxon>Cyprinodontiformes</taxon>
        <taxon>Rivulidae</taxon>
        <taxon>Austrofundulus</taxon>
    </lineage>
</organism>
<keyword evidence="2" id="KW-1185">Reference proteome</keyword>
<evidence type="ECO:0000313" key="2">
    <source>
        <dbReference type="Proteomes" id="UP000192220"/>
    </source>
</evidence>
<dbReference type="Proteomes" id="UP000192220">
    <property type="component" value="Unplaced"/>
</dbReference>
<protein>
    <submittedName>
        <fullName evidence="3">Uncharacterized protein LOC106522083</fullName>
    </submittedName>
</protein>
<proteinExistence type="predicted"/>
<feature type="chain" id="PRO_5014143670" evidence="1">
    <location>
        <begin position="23"/>
        <end position="491"/>
    </location>
</feature>
<evidence type="ECO:0000313" key="3">
    <source>
        <dbReference type="RefSeq" id="XP_013870392.1"/>
    </source>
</evidence>
<dbReference type="GeneID" id="106522083"/>
<sequence length="491" mass="56687">MKLSGAAASFVMLLLIFTSAAAVQKLKNINDLKRLKFGQSVPSHSLLLLYWFADTVDIDNNNVIRLTFDPNSEEYGSHHYGNYERMLDQLPQGNIRYRYYTVGNLHEQRSSELPSYVVHPRYGYEGRNRDRIIFRVREQNVGWQAGQIDRVYITQHFETSEYQGTRYDPEHTYQVSNNLLRQIREFSEEDEDSLMDLRDRFGSNADDAQLRYIRNSWGELACLGLFLFIVIQERESSNQHNRRQSSTRRSTHSDFVVNIPENRQNTYPGISAGLLQDHSYEMKLKVTTGPGGKARILWSKVPAELIKEGVMVVLFRSGLDQEELTYKSIGNKESGSYDTSVPLNEGLQARLHKVRRRCCFWTSVGEELNRGAEYENPPAVGIEGYNASLQICAKNGKACARLYVKNSFRDWRSTFNNSWIGLYSSAEKATGNYEWWQWQWATRFKPNNEIENFSNCAVYEYHSGMTIAPGVQARFILHDEVEQACTPCWGE</sequence>
<dbReference type="AlphaFoldDB" id="A0A2I4BRL6"/>
<dbReference type="KEGG" id="alim:106522083"/>
<dbReference type="PANTHER" id="PTHR38706:SF2">
    <property type="match status" value="1"/>
</dbReference>
<dbReference type="PANTHER" id="PTHR38706">
    <property type="entry name" value="SI:CH211-198C19.1-RELATED"/>
    <property type="match status" value="1"/>
</dbReference>
<gene>
    <name evidence="3" type="primary">LOC106522083</name>
</gene>
<name>A0A2I4BRL6_AUSLI</name>
<accession>A0A2I4BRL6</accession>
<feature type="signal peptide" evidence="1">
    <location>
        <begin position="1"/>
        <end position="22"/>
    </location>
</feature>